<keyword evidence="2" id="KW-0547">Nucleotide-binding</keyword>
<dbReference type="InterPro" id="IPR027417">
    <property type="entry name" value="P-loop_NTPase"/>
</dbReference>
<evidence type="ECO:0000259" key="4">
    <source>
        <dbReference type="PROSITE" id="PS50893"/>
    </source>
</evidence>
<evidence type="ECO:0000256" key="3">
    <source>
        <dbReference type="ARBA" id="ARBA00022840"/>
    </source>
</evidence>
<dbReference type="EMBL" id="PRLP01000009">
    <property type="protein sequence ID" value="PPC78906.1"/>
    <property type="molecule type" value="Genomic_DNA"/>
</dbReference>
<dbReference type="AlphaFoldDB" id="A0A2S5KXA2"/>
<keyword evidence="1" id="KW-0813">Transport</keyword>
<dbReference type="GO" id="GO:0005524">
    <property type="term" value="F:ATP binding"/>
    <property type="evidence" value="ECO:0007669"/>
    <property type="project" value="UniProtKB-KW"/>
</dbReference>
<dbReference type="PROSITE" id="PS50893">
    <property type="entry name" value="ABC_TRANSPORTER_2"/>
    <property type="match status" value="1"/>
</dbReference>
<dbReference type="InterPro" id="IPR003439">
    <property type="entry name" value="ABC_transporter-like_ATP-bd"/>
</dbReference>
<name>A0A2S5KXA2_9PROT</name>
<dbReference type="OrthoDB" id="5298328at2"/>
<evidence type="ECO:0000313" key="6">
    <source>
        <dbReference type="Proteomes" id="UP000238196"/>
    </source>
</evidence>
<dbReference type="InterPro" id="IPR017871">
    <property type="entry name" value="ABC_transporter-like_CS"/>
</dbReference>
<dbReference type="Gene3D" id="3.40.50.300">
    <property type="entry name" value="P-loop containing nucleotide triphosphate hydrolases"/>
    <property type="match status" value="1"/>
</dbReference>
<dbReference type="GO" id="GO:0016887">
    <property type="term" value="F:ATP hydrolysis activity"/>
    <property type="evidence" value="ECO:0007669"/>
    <property type="project" value="InterPro"/>
</dbReference>
<reference evidence="5 6" key="1">
    <citation type="submission" date="2018-02" db="EMBL/GenBank/DDBJ databases">
        <title>novel marine gammaproteobacteria from coastal saline agro ecosystem.</title>
        <authorList>
            <person name="Krishnan R."/>
            <person name="Ramesh Kumar N."/>
        </authorList>
    </citation>
    <scope>NUCLEOTIDE SEQUENCE [LARGE SCALE GENOMIC DNA]</scope>
    <source>
        <strain evidence="5 6">228</strain>
    </source>
</reference>
<keyword evidence="3 5" id="KW-0067">ATP-binding</keyword>
<dbReference type="SUPFAM" id="SSF52540">
    <property type="entry name" value="P-loop containing nucleoside triphosphate hydrolases"/>
    <property type="match status" value="1"/>
</dbReference>
<dbReference type="PROSITE" id="PS00211">
    <property type="entry name" value="ABC_TRANSPORTER_1"/>
    <property type="match status" value="1"/>
</dbReference>
<dbReference type="Pfam" id="PF00005">
    <property type="entry name" value="ABC_tran"/>
    <property type="match status" value="1"/>
</dbReference>
<dbReference type="PANTHER" id="PTHR43023">
    <property type="entry name" value="PROTEIN TRIGALACTOSYLDIACYLGLYCEROL 3, CHLOROPLASTIC"/>
    <property type="match status" value="1"/>
</dbReference>
<dbReference type="SMART" id="SM00382">
    <property type="entry name" value="AAA"/>
    <property type="match status" value="1"/>
</dbReference>
<evidence type="ECO:0000313" key="5">
    <source>
        <dbReference type="EMBL" id="PPC78906.1"/>
    </source>
</evidence>
<sequence>MMTDDRVIQRDLNFRVEQGSVFVIMGESGCGKSTLLRHLVGLNTPAAGRVLLGGREAGAAAAQHSHPFGVLFQGGALWSSMTVADNVALPLQLRGGVPPALISELVAFRLALVGLHGFGHLYPAQLSGGMRKRAGLARALVLDPPLLLLDEPSAGLDPLSSRRLDELILALREHLGITIVMVTHELDSIFAIADDGIFLDVRSKTAIADGNPRLLRTASPHPAVRAFLNRQEAGAFSYSMDDSPCNASVPF</sequence>
<proteinExistence type="predicted"/>
<evidence type="ECO:0000256" key="2">
    <source>
        <dbReference type="ARBA" id="ARBA00022741"/>
    </source>
</evidence>
<dbReference type="PANTHER" id="PTHR43023:SF3">
    <property type="entry name" value="PROTEIN TRIGALACTOSYLDIACYLGLYCEROL 3, CHLOROPLASTIC"/>
    <property type="match status" value="1"/>
</dbReference>
<dbReference type="Proteomes" id="UP000238196">
    <property type="component" value="Unassembled WGS sequence"/>
</dbReference>
<organism evidence="5 6">
    <name type="scientific">Proteobacteria bacterium 228</name>
    <dbReference type="NCBI Taxonomy" id="2083153"/>
    <lineage>
        <taxon>Bacteria</taxon>
        <taxon>Pseudomonadati</taxon>
        <taxon>Pseudomonadota</taxon>
    </lineage>
</organism>
<dbReference type="InterPro" id="IPR003593">
    <property type="entry name" value="AAA+_ATPase"/>
</dbReference>
<evidence type="ECO:0000256" key="1">
    <source>
        <dbReference type="ARBA" id="ARBA00022448"/>
    </source>
</evidence>
<protein>
    <submittedName>
        <fullName evidence="5">Polyamine ABC transporter ATP-binding protein</fullName>
    </submittedName>
</protein>
<gene>
    <name evidence="5" type="ORF">C4K68_03160</name>
</gene>
<accession>A0A2S5KXA2</accession>
<comment type="caution">
    <text evidence="5">The sequence shown here is derived from an EMBL/GenBank/DDBJ whole genome shotgun (WGS) entry which is preliminary data.</text>
</comment>
<feature type="domain" description="ABC transporter" evidence="4">
    <location>
        <begin position="1"/>
        <end position="226"/>
    </location>
</feature>